<dbReference type="InterPro" id="IPR048254">
    <property type="entry name" value="CDP_ALCOHOL_P_TRANSF_CS"/>
</dbReference>
<dbReference type="PATRIC" id="fig|1246955.3.peg.414"/>
<name>L0RVQ0_MYCC1</name>
<evidence type="ECO:0000256" key="11">
    <source>
        <dbReference type="NCBIfam" id="TIGR00560"/>
    </source>
</evidence>
<evidence type="ECO:0000256" key="7">
    <source>
        <dbReference type="ARBA" id="ARBA00023098"/>
    </source>
</evidence>
<proteinExistence type="inferred from homology"/>
<dbReference type="OrthoDB" id="9796672at2"/>
<keyword evidence="6 13" id="KW-1133">Transmembrane helix</keyword>
<keyword evidence="9" id="KW-0594">Phospholipid biosynthesis</keyword>
<dbReference type="KEGG" id="mcy:MCYN_0460"/>
<keyword evidence="4 12" id="KW-0808">Transferase</keyword>
<feature type="transmembrane region" description="Helical" evidence="13">
    <location>
        <begin position="94"/>
        <end position="118"/>
    </location>
</feature>
<dbReference type="InterPro" id="IPR043130">
    <property type="entry name" value="CDP-OH_PTrfase_TM_dom"/>
</dbReference>
<dbReference type="eggNOG" id="COG0558">
    <property type="taxonomic scope" value="Bacteria"/>
</dbReference>
<dbReference type="Gene3D" id="1.20.120.1760">
    <property type="match status" value="1"/>
</dbReference>
<evidence type="ECO:0000256" key="3">
    <source>
        <dbReference type="ARBA" id="ARBA00022516"/>
    </source>
</evidence>
<evidence type="ECO:0000256" key="10">
    <source>
        <dbReference type="ARBA" id="ARBA00023264"/>
    </source>
</evidence>
<keyword evidence="5 13" id="KW-0812">Transmembrane</keyword>
<evidence type="ECO:0000256" key="9">
    <source>
        <dbReference type="ARBA" id="ARBA00023209"/>
    </source>
</evidence>
<keyword evidence="15" id="KW-1185">Reference proteome</keyword>
<organism evidence="14 15">
    <name type="scientific">Mycoplasmopsis cynos (strain C142)</name>
    <name type="common">Mycoplasma cynos</name>
    <dbReference type="NCBI Taxonomy" id="1246955"/>
    <lineage>
        <taxon>Bacteria</taxon>
        <taxon>Bacillati</taxon>
        <taxon>Mycoplasmatota</taxon>
        <taxon>Mycoplasmoidales</taxon>
        <taxon>Metamycoplasmataceae</taxon>
        <taxon>Mycoplasmopsis</taxon>
    </lineage>
</organism>
<dbReference type="InterPro" id="IPR000462">
    <property type="entry name" value="CDP-OH_P_trans"/>
</dbReference>
<dbReference type="InterPro" id="IPR004570">
    <property type="entry name" value="Phosphatidylglycerol_P_synth"/>
</dbReference>
<feature type="transmembrane region" description="Helical" evidence="13">
    <location>
        <begin position="12"/>
        <end position="36"/>
    </location>
</feature>
<dbReference type="EMBL" id="HF559394">
    <property type="protein sequence ID" value="CCP24192.1"/>
    <property type="molecule type" value="Genomic_DNA"/>
</dbReference>
<feature type="transmembrane region" description="Helical" evidence="13">
    <location>
        <begin position="48"/>
        <end position="73"/>
    </location>
</feature>
<keyword evidence="10" id="KW-1208">Phospholipid metabolism</keyword>
<dbReference type="GO" id="GO:0008444">
    <property type="term" value="F:CDP-diacylglycerol-glycerol-3-phosphate 3-phosphatidyltransferase activity"/>
    <property type="evidence" value="ECO:0007669"/>
    <property type="project" value="UniProtKB-UniRule"/>
</dbReference>
<dbReference type="GO" id="GO:0016020">
    <property type="term" value="C:membrane"/>
    <property type="evidence" value="ECO:0007669"/>
    <property type="project" value="UniProtKB-SubCell"/>
</dbReference>
<dbReference type="Proteomes" id="UP000010466">
    <property type="component" value="Chromosome"/>
</dbReference>
<dbReference type="PANTHER" id="PTHR14269:SF62">
    <property type="entry name" value="CDP-DIACYLGLYCEROL--GLYCEROL-3-PHOSPHATE 3-PHOSPHATIDYLTRANSFERASE 1, CHLOROPLASTIC"/>
    <property type="match status" value="1"/>
</dbReference>
<dbReference type="Pfam" id="PF01066">
    <property type="entry name" value="CDP-OH_P_transf"/>
    <property type="match status" value="1"/>
</dbReference>
<evidence type="ECO:0000256" key="6">
    <source>
        <dbReference type="ARBA" id="ARBA00022989"/>
    </source>
</evidence>
<dbReference type="AlphaFoldDB" id="L0RVQ0"/>
<feature type="transmembrane region" description="Helical" evidence="13">
    <location>
        <begin position="172"/>
        <end position="197"/>
    </location>
</feature>
<protein>
    <recommendedName>
        <fullName evidence="11">CDP-diacylglycerol--glycerol-3-phosphate 3-phosphatidyltransferase</fullName>
        <ecNumber evidence="11">2.7.8.5</ecNumber>
    </recommendedName>
</protein>
<sequence length="205" mass="23390">MKMKKINKKNLPNLLTIIRIFIVAPILIIMFLYWLLYNIGLFKPYGNIDIAFMSLILAFFVLAMILDLLDGLFARIFKSISNFGKLWDPLADKIVTTSVLIFLAATNIVPFWLVAILVFRDIIVDGVRVVMYKNNISIAANIFGKLKTLVLTLAIIFILLIYISLPSYFEKFGYVVIFNIPMIVATILSIFSGYIYLKKAKSVIF</sequence>
<keyword evidence="7" id="KW-0443">Lipid metabolism</keyword>
<evidence type="ECO:0000256" key="13">
    <source>
        <dbReference type="SAM" id="Phobius"/>
    </source>
</evidence>
<gene>
    <name evidence="14" type="primary">MCYN0460</name>
    <name evidence="14" type="ordered locus">MCYN_0460</name>
</gene>
<dbReference type="InterPro" id="IPR050324">
    <property type="entry name" value="CDP-alcohol_PTase-I"/>
</dbReference>
<evidence type="ECO:0000256" key="1">
    <source>
        <dbReference type="ARBA" id="ARBA00004141"/>
    </source>
</evidence>
<dbReference type="STRING" id="1246955.MCYN_0460"/>
<evidence type="ECO:0000256" key="4">
    <source>
        <dbReference type="ARBA" id="ARBA00022679"/>
    </source>
</evidence>
<dbReference type="PIRSF" id="PIRSF000847">
    <property type="entry name" value="Phos_ph_gly_syn"/>
    <property type="match status" value="1"/>
</dbReference>
<evidence type="ECO:0000313" key="14">
    <source>
        <dbReference type="EMBL" id="CCP24192.1"/>
    </source>
</evidence>
<keyword evidence="8 13" id="KW-0472">Membrane</keyword>
<dbReference type="GO" id="GO:0046474">
    <property type="term" value="P:glycerophospholipid biosynthetic process"/>
    <property type="evidence" value="ECO:0007669"/>
    <property type="project" value="TreeGrafter"/>
</dbReference>
<dbReference type="PROSITE" id="PS00379">
    <property type="entry name" value="CDP_ALCOHOL_P_TRANSF"/>
    <property type="match status" value="1"/>
</dbReference>
<comment type="subcellular location">
    <subcellularLocation>
        <location evidence="1">Membrane</location>
        <topology evidence="1">Multi-pass membrane protein</topology>
    </subcellularLocation>
</comment>
<evidence type="ECO:0000256" key="8">
    <source>
        <dbReference type="ARBA" id="ARBA00023136"/>
    </source>
</evidence>
<dbReference type="HOGENOM" id="CLU_051314_2_3_14"/>
<keyword evidence="3" id="KW-0444">Lipid biosynthesis</keyword>
<reference evidence="15" key="1">
    <citation type="journal article" date="2013" name="Genome Announc.">
        <title>Complete genome sequence of Mycoplasma cynos strain C142.</title>
        <authorList>
            <person name="Walker C.A."/>
            <person name="Mannering S.A."/>
            <person name="Shields S."/>
            <person name="Blake D.P."/>
            <person name="Brownlie J."/>
        </authorList>
    </citation>
    <scope>NUCLEOTIDE SEQUENCE [LARGE SCALE GENOMIC DNA]</scope>
    <source>
        <strain evidence="15">C142</strain>
    </source>
</reference>
<evidence type="ECO:0000256" key="2">
    <source>
        <dbReference type="ARBA" id="ARBA00010441"/>
    </source>
</evidence>
<dbReference type="NCBIfam" id="TIGR00560">
    <property type="entry name" value="pgsA"/>
    <property type="match status" value="1"/>
</dbReference>
<evidence type="ECO:0000256" key="5">
    <source>
        <dbReference type="ARBA" id="ARBA00022692"/>
    </source>
</evidence>
<accession>L0RVQ0</accession>
<evidence type="ECO:0000313" key="15">
    <source>
        <dbReference type="Proteomes" id="UP000010466"/>
    </source>
</evidence>
<evidence type="ECO:0000256" key="12">
    <source>
        <dbReference type="RuleBase" id="RU003750"/>
    </source>
</evidence>
<feature type="transmembrane region" description="Helical" evidence="13">
    <location>
        <begin position="138"/>
        <end position="165"/>
    </location>
</feature>
<comment type="similarity">
    <text evidence="2 12">Belongs to the CDP-alcohol phosphatidyltransferase class-I family.</text>
</comment>
<dbReference type="EC" id="2.7.8.5" evidence="11"/>
<dbReference type="PANTHER" id="PTHR14269">
    <property type="entry name" value="CDP-DIACYLGLYCEROL--GLYCEROL-3-PHOSPHATE 3-PHOSPHATIDYLTRANSFERASE-RELATED"/>
    <property type="match status" value="1"/>
</dbReference>